<reference evidence="3 4" key="1">
    <citation type="journal article" date="2024" name="J Genomics">
        <title>Draft genome sequencing and assembly of Favolaschia claudopus CIRM-BRFM 2984 isolated from oak limbs.</title>
        <authorList>
            <person name="Navarro D."/>
            <person name="Drula E."/>
            <person name="Chaduli D."/>
            <person name="Cazenave R."/>
            <person name="Ahrendt S."/>
            <person name="Wang J."/>
            <person name="Lipzen A."/>
            <person name="Daum C."/>
            <person name="Barry K."/>
            <person name="Grigoriev I.V."/>
            <person name="Favel A."/>
            <person name="Rosso M.N."/>
            <person name="Martin F."/>
        </authorList>
    </citation>
    <scope>NUCLEOTIDE SEQUENCE [LARGE SCALE GENOMIC DNA]</scope>
    <source>
        <strain evidence="3 4">CIRM-BRFM 2984</strain>
    </source>
</reference>
<dbReference type="Pfam" id="PF09820">
    <property type="entry name" value="AAA-ATPase_like"/>
    <property type="match status" value="1"/>
</dbReference>
<evidence type="ECO:0000259" key="2">
    <source>
        <dbReference type="Pfam" id="PF09820"/>
    </source>
</evidence>
<name>A0AAW0AAS3_9AGAR</name>
<proteinExistence type="predicted"/>
<protein>
    <recommendedName>
        <fullName evidence="2">AAA-ATPase-like domain-containing protein</fullName>
    </recommendedName>
</protein>
<evidence type="ECO:0000313" key="3">
    <source>
        <dbReference type="EMBL" id="KAK7005915.1"/>
    </source>
</evidence>
<comment type="caution">
    <text evidence="3">The sequence shown here is derived from an EMBL/GenBank/DDBJ whole genome shotgun (WGS) entry which is preliminary data.</text>
</comment>
<dbReference type="EMBL" id="JAWWNJ010000077">
    <property type="protein sequence ID" value="KAK7005915.1"/>
    <property type="molecule type" value="Genomic_DNA"/>
</dbReference>
<evidence type="ECO:0000256" key="1">
    <source>
        <dbReference type="SAM" id="MobiDB-lite"/>
    </source>
</evidence>
<accession>A0AAW0AAS3</accession>
<dbReference type="PANTHER" id="PTHR34825:SF1">
    <property type="entry name" value="AAA-ATPASE-LIKE DOMAIN-CONTAINING PROTEIN"/>
    <property type="match status" value="1"/>
</dbReference>
<sequence>MTMPTLSTFNFHFASESNNTTQVDVSYLLALQSKDSGLDSRTALPVRTPSPPSTSSTCSTCSKRSFSSLASSDDNGYDRGRESSGCEHERKRPRRSLSPFQPYRLYVALGVDAFLSPPGDLLVDKTKYIIDLPDTFQCLVLRPPQFGKTMLLSTLYHFYDSHGATLFDRRFASRAVVTAAPAPVPHSQHLSLMFDLSDVRVYCNIAGVTASLTNKVSFILVNFLEKYAEDLGLSDPGTYLVEVEHDLKEMLTKVFNLAKARGRTLFVGVDNYDAPTQTSTLMARSDLPLDLLHYATVVEIEEFLDSRFWRPLMAATSVIHKLCVTGVLRVNYPALQHLEPNAMPAFHNACGYTDDEALYFTRALLEDPPTINDLHYTCGHYVFPFENSGGILQSFIHPRLLTDYINDMCSPNSLDDDQSFVLLSNFLELVPDHKTSQGVIADDLITLLATGAIDVADELLSPFDFDATRAVTWSMLRLAGGLTCDRETEATLRISSPTVLSLIHSRVDKIVADRYDLHDFVNAWSCFSLNGNPRLLLDMISMPLRELTQRCFGKREPNLQGIFELVFRNNACGNYECPVDPLVLVSAIEGTSVEIQAPSYHPDKVYTMKLTTLSLRGMWLALHPNDDEPTAEKLEDLFNDLLASKEEALLDMQYQIWSPTHNAMETRRVGSFFDDEQSANPHFLAVGGAHILMRHPPPEQQRDEDFTDYDAEGFF</sequence>
<feature type="domain" description="AAA-ATPase-like" evidence="2">
    <location>
        <begin position="120"/>
        <end position="331"/>
    </location>
</feature>
<gene>
    <name evidence="3" type="ORF">R3P38DRAFT_3040351</name>
</gene>
<feature type="compositionally biased region" description="Low complexity" evidence="1">
    <location>
        <begin position="53"/>
        <end position="68"/>
    </location>
</feature>
<dbReference type="InterPro" id="IPR018631">
    <property type="entry name" value="AAA-ATPase-like_dom"/>
</dbReference>
<dbReference type="AlphaFoldDB" id="A0AAW0AAS3"/>
<dbReference type="Proteomes" id="UP001362999">
    <property type="component" value="Unassembled WGS sequence"/>
</dbReference>
<evidence type="ECO:0000313" key="4">
    <source>
        <dbReference type="Proteomes" id="UP001362999"/>
    </source>
</evidence>
<keyword evidence="4" id="KW-1185">Reference proteome</keyword>
<organism evidence="3 4">
    <name type="scientific">Favolaschia claudopus</name>
    <dbReference type="NCBI Taxonomy" id="2862362"/>
    <lineage>
        <taxon>Eukaryota</taxon>
        <taxon>Fungi</taxon>
        <taxon>Dikarya</taxon>
        <taxon>Basidiomycota</taxon>
        <taxon>Agaricomycotina</taxon>
        <taxon>Agaricomycetes</taxon>
        <taxon>Agaricomycetidae</taxon>
        <taxon>Agaricales</taxon>
        <taxon>Marasmiineae</taxon>
        <taxon>Mycenaceae</taxon>
        <taxon>Favolaschia</taxon>
    </lineage>
</organism>
<dbReference type="PANTHER" id="PTHR34825">
    <property type="entry name" value="CONSERVED PROTEIN, WITH A WEAK D-GALACTARATE DEHYDRATASE/ALTRONATE HYDROLASE DOMAIN"/>
    <property type="match status" value="1"/>
</dbReference>
<feature type="region of interest" description="Disordered" evidence="1">
    <location>
        <begin position="39"/>
        <end position="95"/>
    </location>
</feature>
<feature type="compositionally biased region" description="Basic and acidic residues" evidence="1">
    <location>
        <begin position="76"/>
        <end position="90"/>
    </location>
</feature>